<dbReference type="PANTHER" id="PTHR11610:SF178">
    <property type="entry name" value="LIPASE MEMBER H-A-LIKE PROTEIN"/>
    <property type="match status" value="1"/>
</dbReference>
<dbReference type="EnsemblMetazoa" id="XM_050646044.1">
    <property type="protein sequence ID" value="XP_050502001.1"/>
    <property type="gene ID" value="LOC114334353"/>
</dbReference>
<feature type="domain" description="Lipase" evidence="5">
    <location>
        <begin position="99"/>
        <end position="331"/>
    </location>
</feature>
<name>A0ABM5JVN7_DIAVI</name>
<comment type="subcellular location">
    <subcellularLocation>
        <location evidence="1">Secreted</location>
    </subcellularLocation>
</comment>
<dbReference type="CDD" id="cd00707">
    <property type="entry name" value="Pancreat_lipase_like"/>
    <property type="match status" value="1"/>
</dbReference>
<dbReference type="Gene3D" id="3.40.50.1820">
    <property type="entry name" value="alpha/beta hydrolase"/>
    <property type="match status" value="1"/>
</dbReference>
<evidence type="ECO:0000259" key="5">
    <source>
        <dbReference type="Pfam" id="PF00151"/>
    </source>
</evidence>
<dbReference type="PANTHER" id="PTHR11610">
    <property type="entry name" value="LIPASE"/>
    <property type="match status" value="1"/>
</dbReference>
<dbReference type="PRINTS" id="PR00821">
    <property type="entry name" value="TAGLIPASE"/>
</dbReference>
<evidence type="ECO:0000313" key="7">
    <source>
        <dbReference type="Proteomes" id="UP001652700"/>
    </source>
</evidence>
<organism evidence="6 7">
    <name type="scientific">Diabrotica virgifera virgifera</name>
    <name type="common">western corn rootworm</name>
    <dbReference type="NCBI Taxonomy" id="50390"/>
    <lineage>
        <taxon>Eukaryota</taxon>
        <taxon>Metazoa</taxon>
        <taxon>Ecdysozoa</taxon>
        <taxon>Arthropoda</taxon>
        <taxon>Hexapoda</taxon>
        <taxon>Insecta</taxon>
        <taxon>Pterygota</taxon>
        <taxon>Neoptera</taxon>
        <taxon>Endopterygota</taxon>
        <taxon>Coleoptera</taxon>
        <taxon>Polyphaga</taxon>
        <taxon>Cucujiformia</taxon>
        <taxon>Chrysomeloidea</taxon>
        <taxon>Chrysomelidae</taxon>
        <taxon>Galerucinae</taxon>
        <taxon>Diabroticina</taxon>
        <taxon>Diabroticites</taxon>
        <taxon>Diabrotica</taxon>
    </lineage>
</organism>
<accession>A0ABM5JVN7</accession>
<dbReference type="InterPro" id="IPR033906">
    <property type="entry name" value="Lipase_N"/>
</dbReference>
<dbReference type="Pfam" id="PF00151">
    <property type="entry name" value="Lipase"/>
    <property type="match status" value="1"/>
</dbReference>
<evidence type="ECO:0000256" key="4">
    <source>
        <dbReference type="RuleBase" id="RU004262"/>
    </source>
</evidence>
<keyword evidence="7" id="KW-1185">Reference proteome</keyword>
<evidence type="ECO:0000256" key="1">
    <source>
        <dbReference type="ARBA" id="ARBA00004613"/>
    </source>
</evidence>
<evidence type="ECO:0000313" key="6">
    <source>
        <dbReference type="EnsemblMetazoa" id="XP_050502001.1"/>
    </source>
</evidence>
<protein>
    <recommendedName>
        <fullName evidence="5">Lipase domain-containing protein</fullName>
    </recommendedName>
</protein>
<dbReference type="Proteomes" id="UP001652700">
    <property type="component" value="Unplaced"/>
</dbReference>
<evidence type="ECO:0000256" key="3">
    <source>
        <dbReference type="ARBA" id="ARBA00022525"/>
    </source>
</evidence>
<dbReference type="SUPFAM" id="SSF53474">
    <property type="entry name" value="alpha/beta-Hydrolases"/>
    <property type="match status" value="1"/>
</dbReference>
<comment type="similarity">
    <text evidence="2 4">Belongs to the AB hydrolase superfamily. Lipase family.</text>
</comment>
<dbReference type="InterPro" id="IPR013818">
    <property type="entry name" value="Lipase"/>
</dbReference>
<proteinExistence type="inferred from homology"/>
<keyword evidence="3" id="KW-0964">Secreted</keyword>
<sequence length="363" mass="40727">MHVITLQIQISVIFILAGMACGNNYSRKLLQKKYPGFGTDYIIFPGENGEDVYGYYNDKRQTRFGIDIFDLPFLDYDFSNSINFTLFTRDAPYGWLVDDPDKLPNYLINNTQVKFITHGWMSKGTADNCVKIKDAFLEKHDFNVFIMDWSSVSGNPFYPVPMEATPHIGQEYAKFINILIGKMNVNPKDIHLIGHSLGAHISGFAGRRTKGRVSRITGLDPALPGFDINLVKGDRLNRKDADFVDIIHTCAGFLGIRDPIGHVDFYPNGGAPPQPGCTILKFVEACSHGRSWKLFANSIKLDQEYAASRCPNLASLANLKCVGKNIPMGYPTPPTARGIFYIETTSEEPYIKPFDFVDKNKVE</sequence>
<evidence type="ECO:0000256" key="2">
    <source>
        <dbReference type="ARBA" id="ARBA00010701"/>
    </source>
</evidence>
<dbReference type="GeneID" id="114334353"/>
<dbReference type="RefSeq" id="XP_050502001.1">
    <property type="nucleotide sequence ID" value="XM_050646044.1"/>
</dbReference>
<dbReference type="InterPro" id="IPR000734">
    <property type="entry name" value="TAG_lipase"/>
</dbReference>
<dbReference type="InterPro" id="IPR029058">
    <property type="entry name" value="AB_hydrolase_fold"/>
</dbReference>
<reference evidence="6" key="1">
    <citation type="submission" date="2025-05" db="UniProtKB">
        <authorList>
            <consortium name="EnsemblMetazoa"/>
        </authorList>
    </citation>
    <scope>IDENTIFICATION</scope>
</reference>